<evidence type="ECO:0000313" key="2">
    <source>
        <dbReference type="Proteomes" id="UP000278746"/>
    </source>
</evidence>
<reference evidence="1 2" key="1">
    <citation type="submission" date="2018-10" db="EMBL/GenBank/DDBJ databases">
        <title>Bacillus Keqinensis sp. nov., a moderately halophilic bacterium isolated from a saline-alkaline lake.</title>
        <authorList>
            <person name="Wang H."/>
        </authorList>
    </citation>
    <scope>NUCLEOTIDE SEQUENCE [LARGE SCALE GENOMIC DNA]</scope>
    <source>
        <strain evidence="1 2">KQ-3</strain>
    </source>
</reference>
<protein>
    <recommendedName>
        <fullName evidence="3">SatD family (SatD)</fullName>
    </recommendedName>
</protein>
<gene>
    <name evidence="1" type="ORF">EBO34_04795</name>
</gene>
<evidence type="ECO:0008006" key="3">
    <source>
        <dbReference type="Google" id="ProtNLM"/>
    </source>
</evidence>
<dbReference type="InterPro" id="IPR032580">
    <property type="entry name" value="SatD"/>
</dbReference>
<sequence length="230" mass="25845">MKPAVCFAIDIKKSSIVNKQQLMKTLKLCKEKLNRQFKKNIIVPFDIRGGDEMIGALTAFSQVRPVIEQMTETLESGGLSFYLGVGIGYVENNETSIHTVNGSAVLQALSARDDELKQKGEEGKVWQQGARSAVFFSSEEAPASSLNSLYLTILEKKHAWTKKQREAISFLETNPDYTFEKAGKELGYKSPKSTVSYLLARSQYLRVKAMEKSFDDLLIYIGEKLEDRRG</sequence>
<dbReference type="Pfam" id="PF16264">
    <property type="entry name" value="SatD"/>
    <property type="match status" value="1"/>
</dbReference>
<name>A0A3M7TUM9_9BACI</name>
<organism evidence="1 2">
    <name type="scientific">Alteribacter keqinensis</name>
    <dbReference type="NCBI Taxonomy" id="2483800"/>
    <lineage>
        <taxon>Bacteria</taxon>
        <taxon>Bacillati</taxon>
        <taxon>Bacillota</taxon>
        <taxon>Bacilli</taxon>
        <taxon>Bacillales</taxon>
        <taxon>Bacillaceae</taxon>
        <taxon>Alteribacter</taxon>
    </lineage>
</organism>
<dbReference type="AlphaFoldDB" id="A0A3M7TUM9"/>
<accession>A0A3M7TUM9</accession>
<dbReference type="OrthoDB" id="2359394at2"/>
<comment type="caution">
    <text evidence="1">The sequence shown here is derived from an EMBL/GenBank/DDBJ whole genome shotgun (WGS) entry which is preliminary data.</text>
</comment>
<keyword evidence="2" id="KW-1185">Reference proteome</keyword>
<proteinExistence type="predicted"/>
<dbReference type="Proteomes" id="UP000278746">
    <property type="component" value="Unassembled WGS sequence"/>
</dbReference>
<evidence type="ECO:0000313" key="1">
    <source>
        <dbReference type="EMBL" id="RNA69267.1"/>
    </source>
</evidence>
<dbReference type="EMBL" id="RHIB01000001">
    <property type="protein sequence ID" value="RNA69267.1"/>
    <property type="molecule type" value="Genomic_DNA"/>
</dbReference>
<dbReference type="RefSeq" id="WP_122896788.1">
    <property type="nucleotide sequence ID" value="NZ_RHIB01000001.1"/>
</dbReference>